<reference evidence="2 3" key="1">
    <citation type="submission" date="2019-10" db="EMBL/GenBank/DDBJ databases">
        <title>Lysobacter alkalisoli sp. nov., isolated from saline-alkaline soil.</title>
        <authorList>
            <person name="Sun J.-Q."/>
        </authorList>
    </citation>
    <scope>NUCLEOTIDE SEQUENCE [LARGE SCALE GENOMIC DNA]</scope>
    <source>
        <strain evidence="2 3">KCTC 42381</strain>
    </source>
</reference>
<comment type="caution">
    <text evidence="2">The sequence shown here is derived from an EMBL/GenBank/DDBJ whole genome shotgun (WGS) entry which is preliminary data.</text>
</comment>
<feature type="compositionally biased region" description="Basic and acidic residues" evidence="1">
    <location>
        <begin position="60"/>
        <end position="76"/>
    </location>
</feature>
<gene>
    <name evidence="2" type="ORF">FKV24_000605</name>
</gene>
<dbReference type="AlphaFoldDB" id="A0A508B787"/>
<evidence type="ECO:0000313" key="3">
    <source>
        <dbReference type="Proteomes" id="UP000320431"/>
    </source>
</evidence>
<protein>
    <submittedName>
        <fullName evidence="2">Uncharacterized protein</fullName>
    </submittedName>
</protein>
<dbReference type="EMBL" id="VICD02000006">
    <property type="protein sequence ID" value="KAB8198699.1"/>
    <property type="molecule type" value="Genomic_DNA"/>
</dbReference>
<sequence>MFDLNYARRLWQLAIMQFQVEDAVVAMLDYGSAHNAPFGLDRQKEGGLAAPIPWCCQPSEHSEDSEHRQQKSDRQTEFQCELPTESSTALPAG</sequence>
<name>A0A508B787_9GAMM</name>
<organism evidence="2 3">
    <name type="scientific">Marilutibacter maris</name>
    <dbReference type="NCBI Taxonomy" id="1605891"/>
    <lineage>
        <taxon>Bacteria</taxon>
        <taxon>Pseudomonadati</taxon>
        <taxon>Pseudomonadota</taxon>
        <taxon>Gammaproteobacteria</taxon>
        <taxon>Lysobacterales</taxon>
        <taxon>Lysobacteraceae</taxon>
        <taxon>Marilutibacter</taxon>
    </lineage>
</organism>
<dbReference type="RefSeq" id="WP_141480790.1">
    <property type="nucleotide sequence ID" value="NZ_VICD02000006.1"/>
</dbReference>
<feature type="region of interest" description="Disordered" evidence="1">
    <location>
        <begin position="55"/>
        <end position="93"/>
    </location>
</feature>
<feature type="compositionally biased region" description="Polar residues" evidence="1">
    <location>
        <begin position="84"/>
        <end position="93"/>
    </location>
</feature>
<proteinExistence type="predicted"/>
<evidence type="ECO:0000313" key="2">
    <source>
        <dbReference type="EMBL" id="KAB8198699.1"/>
    </source>
</evidence>
<dbReference type="Proteomes" id="UP000320431">
    <property type="component" value="Unassembled WGS sequence"/>
</dbReference>
<evidence type="ECO:0000256" key="1">
    <source>
        <dbReference type="SAM" id="MobiDB-lite"/>
    </source>
</evidence>
<accession>A0A508B787</accession>